<evidence type="ECO:0000256" key="3">
    <source>
        <dbReference type="ARBA" id="ARBA00022840"/>
    </source>
</evidence>
<evidence type="ECO:0000256" key="1">
    <source>
        <dbReference type="ARBA" id="ARBA00022553"/>
    </source>
</evidence>
<dbReference type="InterPro" id="IPR011006">
    <property type="entry name" value="CheY-like_superfamily"/>
</dbReference>
<keyword evidence="8" id="KW-0804">Transcription</keyword>
<dbReference type="SMART" id="SM00448">
    <property type="entry name" value="REC"/>
    <property type="match status" value="1"/>
</dbReference>
<evidence type="ECO:0000313" key="13">
    <source>
        <dbReference type="Proteomes" id="UP001273531"/>
    </source>
</evidence>
<dbReference type="Pfam" id="PF00158">
    <property type="entry name" value="Sigma54_activat"/>
    <property type="match status" value="1"/>
</dbReference>
<dbReference type="SMART" id="SM00382">
    <property type="entry name" value="AAA"/>
    <property type="match status" value="1"/>
</dbReference>
<keyword evidence="3" id="KW-0067">ATP-binding</keyword>
<dbReference type="Pfam" id="PF00072">
    <property type="entry name" value="Response_reg"/>
    <property type="match status" value="1"/>
</dbReference>
<dbReference type="SUPFAM" id="SSF46689">
    <property type="entry name" value="Homeodomain-like"/>
    <property type="match status" value="1"/>
</dbReference>
<dbReference type="PROSITE" id="PS50045">
    <property type="entry name" value="SIGMA54_INTERACT_4"/>
    <property type="match status" value="1"/>
</dbReference>
<dbReference type="InterPro" id="IPR025944">
    <property type="entry name" value="Sigma_54_int_dom_CS"/>
</dbReference>
<sequence length="459" mass="50337">MSLDILVVDDERDIRELVAGVLEDEGYATRGAADSDAALEAIAERRPSLVLLDVWLQGSRLDGLELLDEMKRRDPSIPVLVISGHGNIDTAVAAIRRGASDFIEKPFEAERLLLLVERATETERLRREVVSLRASVGRETDLTGNSAAINTVRATLKRVASTGSRVLITGGPGVGKEVAARLLHGWSQRTAAPFVIVSAARMTPERVEEELFGVEEGGDLVRPGLLEQAHGGTLFLDEIADMPVATQARILRVLTDQSFSRVGGTRVVKVDVRVVSATARDLMAEIAAGRFREDLYYRLNVVPVAIPPLTERREDIPVLVEHFVAHYASERRVPTPEIAPDAIVALQSYEWPGNVRQLRNVVERTVILAPGDRIGRIDLDLLPPEVLGRQGEAGPGGGATAIMGAPLKEARESFEREYLRVQIRRFSGNISRTASFIGMERSALHRKLKLLGITETRDE</sequence>
<dbReference type="Pfam" id="PF25601">
    <property type="entry name" value="AAA_lid_14"/>
    <property type="match status" value="1"/>
</dbReference>
<keyword evidence="4" id="KW-0902">Two-component regulatory system</keyword>
<dbReference type="SUPFAM" id="SSF52540">
    <property type="entry name" value="P-loop containing nucleoside triphosphate hydrolases"/>
    <property type="match status" value="1"/>
</dbReference>
<dbReference type="CDD" id="cd00009">
    <property type="entry name" value="AAA"/>
    <property type="match status" value="1"/>
</dbReference>
<dbReference type="SUPFAM" id="SSF52172">
    <property type="entry name" value="CheY-like"/>
    <property type="match status" value="1"/>
</dbReference>
<keyword evidence="6" id="KW-0238">DNA-binding</keyword>
<keyword evidence="5" id="KW-0805">Transcription regulation</keyword>
<evidence type="ECO:0000259" key="11">
    <source>
        <dbReference type="PROSITE" id="PS50110"/>
    </source>
</evidence>
<dbReference type="InterPro" id="IPR058031">
    <property type="entry name" value="AAA_lid_NorR"/>
</dbReference>
<evidence type="ECO:0000256" key="6">
    <source>
        <dbReference type="ARBA" id="ARBA00023125"/>
    </source>
</evidence>
<dbReference type="Gene3D" id="3.40.50.2300">
    <property type="match status" value="1"/>
</dbReference>
<name>A0ABU3Y591_9SPHN</name>
<keyword evidence="7" id="KW-0010">Activator</keyword>
<keyword evidence="1 9" id="KW-0597">Phosphoprotein</keyword>
<organism evidence="12 13">
    <name type="scientific">Sphingomonas agrestis</name>
    <dbReference type="NCBI Taxonomy" id="3080540"/>
    <lineage>
        <taxon>Bacteria</taxon>
        <taxon>Pseudomonadati</taxon>
        <taxon>Pseudomonadota</taxon>
        <taxon>Alphaproteobacteria</taxon>
        <taxon>Sphingomonadales</taxon>
        <taxon>Sphingomonadaceae</taxon>
        <taxon>Sphingomonas</taxon>
    </lineage>
</organism>
<dbReference type="PANTHER" id="PTHR32071:SF17">
    <property type="entry name" value="TRANSCRIPTIONAL REGULATOR (NTRC FAMILY)"/>
    <property type="match status" value="1"/>
</dbReference>
<feature type="domain" description="Response regulatory" evidence="11">
    <location>
        <begin position="4"/>
        <end position="120"/>
    </location>
</feature>
<dbReference type="InterPro" id="IPR002078">
    <property type="entry name" value="Sigma_54_int"/>
</dbReference>
<dbReference type="EMBL" id="JAWJEJ010000001">
    <property type="protein sequence ID" value="MDV3456479.1"/>
    <property type="molecule type" value="Genomic_DNA"/>
</dbReference>
<dbReference type="Gene3D" id="3.40.50.300">
    <property type="entry name" value="P-loop containing nucleotide triphosphate hydrolases"/>
    <property type="match status" value="1"/>
</dbReference>
<evidence type="ECO:0000256" key="8">
    <source>
        <dbReference type="ARBA" id="ARBA00023163"/>
    </source>
</evidence>
<dbReference type="InterPro" id="IPR027417">
    <property type="entry name" value="P-loop_NTPase"/>
</dbReference>
<dbReference type="InterPro" id="IPR001789">
    <property type="entry name" value="Sig_transdc_resp-reg_receiver"/>
</dbReference>
<accession>A0ABU3Y591</accession>
<evidence type="ECO:0000256" key="9">
    <source>
        <dbReference type="PROSITE-ProRule" id="PRU00169"/>
    </source>
</evidence>
<dbReference type="Gene3D" id="1.10.8.60">
    <property type="match status" value="1"/>
</dbReference>
<proteinExistence type="predicted"/>
<evidence type="ECO:0000256" key="2">
    <source>
        <dbReference type="ARBA" id="ARBA00022741"/>
    </source>
</evidence>
<evidence type="ECO:0000256" key="5">
    <source>
        <dbReference type="ARBA" id="ARBA00023015"/>
    </source>
</evidence>
<comment type="caution">
    <text evidence="12">The sequence shown here is derived from an EMBL/GenBank/DDBJ whole genome shotgun (WGS) entry which is preliminary data.</text>
</comment>
<dbReference type="PROSITE" id="PS50110">
    <property type="entry name" value="RESPONSE_REGULATORY"/>
    <property type="match status" value="1"/>
</dbReference>
<feature type="modified residue" description="4-aspartylphosphate" evidence="9">
    <location>
        <position position="53"/>
    </location>
</feature>
<dbReference type="PROSITE" id="PS00688">
    <property type="entry name" value="SIGMA54_INTERACT_3"/>
    <property type="match status" value="1"/>
</dbReference>
<dbReference type="InterPro" id="IPR002197">
    <property type="entry name" value="HTH_Fis"/>
</dbReference>
<dbReference type="InterPro" id="IPR009057">
    <property type="entry name" value="Homeodomain-like_sf"/>
</dbReference>
<dbReference type="RefSeq" id="WP_317225660.1">
    <property type="nucleotide sequence ID" value="NZ_JAWJEJ010000001.1"/>
</dbReference>
<dbReference type="Pfam" id="PF02954">
    <property type="entry name" value="HTH_8"/>
    <property type="match status" value="1"/>
</dbReference>
<reference evidence="12 13" key="1">
    <citation type="submission" date="2023-10" db="EMBL/GenBank/DDBJ databases">
        <title>Sphingomonas sp. HF-S4 16S ribosomal RNA gene Genome sequencing and assembly.</title>
        <authorList>
            <person name="Lee H."/>
        </authorList>
    </citation>
    <scope>NUCLEOTIDE SEQUENCE [LARGE SCALE GENOMIC DNA]</scope>
    <source>
        <strain evidence="12 13">HF-S4</strain>
    </source>
</reference>
<feature type="domain" description="Sigma-54 factor interaction" evidence="10">
    <location>
        <begin position="142"/>
        <end position="367"/>
    </location>
</feature>
<keyword evidence="2" id="KW-0547">Nucleotide-binding</keyword>
<dbReference type="CDD" id="cd17550">
    <property type="entry name" value="REC_NtrX-like"/>
    <property type="match status" value="1"/>
</dbReference>
<dbReference type="PANTHER" id="PTHR32071">
    <property type="entry name" value="TRANSCRIPTIONAL REGULATORY PROTEIN"/>
    <property type="match status" value="1"/>
</dbReference>
<dbReference type="Proteomes" id="UP001273531">
    <property type="component" value="Unassembled WGS sequence"/>
</dbReference>
<dbReference type="InterPro" id="IPR025943">
    <property type="entry name" value="Sigma_54_int_dom_ATP-bd_2"/>
</dbReference>
<evidence type="ECO:0000256" key="7">
    <source>
        <dbReference type="ARBA" id="ARBA00023159"/>
    </source>
</evidence>
<dbReference type="InterPro" id="IPR003593">
    <property type="entry name" value="AAA+_ATPase"/>
</dbReference>
<protein>
    <submittedName>
        <fullName evidence="12">Sigma-54 dependent transcriptional regulator</fullName>
    </submittedName>
</protein>
<gene>
    <name evidence="12" type="ORF">RZN05_05745</name>
</gene>
<keyword evidence="13" id="KW-1185">Reference proteome</keyword>
<evidence type="ECO:0000259" key="10">
    <source>
        <dbReference type="PROSITE" id="PS50045"/>
    </source>
</evidence>
<evidence type="ECO:0000256" key="4">
    <source>
        <dbReference type="ARBA" id="ARBA00023012"/>
    </source>
</evidence>
<dbReference type="PROSITE" id="PS00676">
    <property type="entry name" value="SIGMA54_INTERACT_2"/>
    <property type="match status" value="1"/>
</dbReference>
<evidence type="ECO:0000313" key="12">
    <source>
        <dbReference type="EMBL" id="MDV3456479.1"/>
    </source>
</evidence>
<dbReference type="Gene3D" id="1.10.10.60">
    <property type="entry name" value="Homeodomain-like"/>
    <property type="match status" value="1"/>
</dbReference>